<name>A0A2A4YEJ0_UNCAE</name>
<evidence type="ECO:0000259" key="1">
    <source>
        <dbReference type="Pfam" id="PF01609"/>
    </source>
</evidence>
<organism evidence="2 3">
    <name type="scientific">Aerophobetes bacterium</name>
    <dbReference type="NCBI Taxonomy" id="2030807"/>
    <lineage>
        <taxon>Bacteria</taxon>
        <taxon>Candidatus Aerophobota</taxon>
    </lineage>
</organism>
<protein>
    <recommendedName>
        <fullName evidence="1">Transposase IS4-like domain-containing protein</fullName>
    </recommendedName>
</protein>
<gene>
    <name evidence="2" type="ORF">COB11_06065</name>
</gene>
<dbReference type="Pfam" id="PF01609">
    <property type="entry name" value="DDE_Tnp_1"/>
    <property type="match status" value="1"/>
</dbReference>
<dbReference type="Proteomes" id="UP000217838">
    <property type="component" value="Unassembled WGS sequence"/>
</dbReference>
<reference evidence="3" key="1">
    <citation type="submission" date="2017-08" db="EMBL/GenBank/DDBJ databases">
        <title>A dynamic microbial community with high functional redundancy inhabits the cold, oxic subseafloor aquifer.</title>
        <authorList>
            <person name="Tully B.J."/>
            <person name="Wheat C.G."/>
            <person name="Glazer B.T."/>
            <person name="Huber J.A."/>
        </authorList>
    </citation>
    <scope>NUCLEOTIDE SEQUENCE [LARGE SCALE GENOMIC DNA]</scope>
</reference>
<sequence>MNNRIPDETTILSFRHLIEKNNLAKQLFELINRQLEKQNLIMKKGTIVDATIIESPSSTKSQKGKCDEEMSSTKKNGQWYFEMKMYIGVGMESGEIHSCEVTTAKTADVDMMANLLHWSEEALFR</sequence>
<dbReference type="InterPro" id="IPR002559">
    <property type="entry name" value="Transposase_11"/>
</dbReference>
<dbReference type="PANTHER" id="PTHR35604">
    <property type="entry name" value="TRANSPOSASE INSH FOR INSERTION SEQUENCE ELEMENT IS5A-RELATED"/>
    <property type="match status" value="1"/>
</dbReference>
<dbReference type="GO" id="GO:0003677">
    <property type="term" value="F:DNA binding"/>
    <property type="evidence" value="ECO:0007669"/>
    <property type="project" value="InterPro"/>
</dbReference>
<accession>A0A2A4YEJ0</accession>
<dbReference type="EMBL" id="NVUU01000075">
    <property type="protein sequence ID" value="PCI93030.1"/>
    <property type="molecule type" value="Genomic_DNA"/>
</dbReference>
<feature type="domain" description="Transposase IS4-like" evidence="1">
    <location>
        <begin position="44"/>
        <end position="119"/>
    </location>
</feature>
<dbReference type="PANTHER" id="PTHR35604:SF2">
    <property type="entry name" value="TRANSPOSASE INSH FOR INSERTION SEQUENCE ELEMENT IS5A-RELATED"/>
    <property type="match status" value="1"/>
</dbReference>
<dbReference type="GO" id="GO:0006313">
    <property type="term" value="P:DNA transposition"/>
    <property type="evidence" value="ECO:0007669"/>
    <property type="project" value="InterPro"/>
</dbReference>
<evidence type="ECO:0000313" key="2">
    <source>
        <dbReference type="EMBL" id="PCI93030.1"/>
    </source>
</evidence>
<dbReference type="AlphaFoldDB" id="A0A2A4YEJ0"/>
<evidence type="ECO:0000313" key="3">
    <source>
        <dbReference type="Proteomes" id="UP000217838"/>
    </source>
</evidence>
<comment type="caution">
    <text evidence="2">The sequence shown here is derived from an EMBL/GenBank/DDBJ whole genome shotgun (WGS) entry which is preliminary data.</text>
</comment>
<dbReference type="GO" id="GO:0004803">
    <property type="term" value="F:transposase activity"/>
    <property type="evidence" value="ECO:0007669"/>
    <property type="project" value="InterPro"/>
</dbReference>
<proteinExistence type="predicted"/>